<reference evidence="3 4" key="1">
    <citation type="submission" date="2017-02" db="EMBL/GenBank/DDBJ databases">
        <title>Complete genome sequences of Mycobacterium kansasii strains isolated from rhesus macaques.</title>
        <authorList>
            <person name="Panda A."/>
            <person name="Nagaraj S."/>
            <person name="Zhao X."/>
            <person name="Tettelin H."/>
            <person name="Detolla L.J."/>
        </authorList>
    </citation>
    <scope>NUCLEOTIDE SEQUENCE [LARGE SCALE GENOMIC DNA]</scope>
    <source>
        <strain evidence="3 4">11-3813</strain>
    </source>
</reference>
<protein>
    <submittedName>
        <fullName evidence="3">Putative conserved secreted protein</fullName>
    </submittedName>
</protein>
<dbReference type="EMBL" id="MVBM01000007">
    <property type="protein sequence ID" value="OOK69065.1"/>
    <property type="molecule type" value="Genomic_DNA"/>
</dbReference>
<feature type="transmembrane region" description="Helical" evidence="2">
    <location>
        <begin position="360"/>
        <end position="381"/>
    </location>
</feature>
<sequence length="524" mass="55732">MIGAAREDPAARVDALVAAIGPKVGPLVIRRRDVVLVTGPWLAGVSSVVAALRQRAPRHEFVEPSALAPGDAPTAVVFVVSAAAPLTESDCALLDAAAEHTDVVIGVASKVDVHRSWREVLATDRATLAAHAPRYADVPWVGAAAAPQLGPSRMDDLVAALLSQLADPDIARRNRLRAWESRLQTLAQRFRRDAEGTGRKARVDALRAERSAALRHRRQSRTDHAIALRGQVQQARVQLSYLARNRCSSLRVELQEDVAVLPRRKIAEFENDTRSRVARALAEVSEAVHRRLADVTHALSVPVELAPVDMPPTVAVSAPPLKSRRLESRLMVVLGAGFGLGVAMTLSRLLAGLAPRLNPWLTGAGIVGCVALGLVLTLWVVHTRALLSDRAVLDRWTGDVISALRSVLDELVSGRVLAAESQLSTALSARDEAEHARVAHQVSMIDAELREHTIAAARAAAVRDRELPAIQAALDAVRKELGEPGIPTVGTRSQGVGTAASAPAAPKAATTGNGKDIDPSESVL</sequence>
<dbReference type="Proteomes" id="UP000189229">
    <property type="component" value="Unassembled WGS sequence"/>
</dbReference>
<comment type="caution">
    <text evidence="3">The sequence shown here is derived from an EMBL/GenBank/DDBJ whole genome shotgun (WGS) entry which is preliminary data.</text>
</comment>
<organism evidence="3 4">
    <name type="scientific">Mycobacterium kansasii</name>
    <dbReference type="NCBI Taxonomy" id="1768"/>
    <lineage>
        <taxon>Bacteria</taxon>
        <taxon>Bacillati</taxon>
        <taxon>Actinomycetota</taxon>
        <taxon>Actinomycetes</taxon>
        <taxon>Mycobacteriales</taxon>
        <taxon>Mycobacteriaceae</taxon>
        <taxon>Mycobacterium</taxon>
    </lineage>
</organism>
<name>A0A1V3WQ26_MYCKA</name>
<feature type="region of interest" description="Disordered" evidence="1">
    <location>
        <begin position="483"/>
        <end position="524"/>
    </location>
</feature>
<dbReference type="AlphaFoldDB" id="A0A1V3WQ26"/>
<proteinExistence type="predicted"/>
<gene>
    <name evidence="3" type="ORF">BZL30_6810</name>
</gene>
<keyword evidence="2" id="KW-0812">Transmembrane</keyword>
<dbReference type="GeneID" id="29701899"/>
<evidence type="ECO:0000313" key="4">
    <source>
        <dbReference type="Proteomes" id="UP000189229"/>
    </source>
</evidence>
<dbReference type="RefSeq" id="WP_023369693.1">
    <property type="nucleotide sequence ID" value="NZ_BLYZ01000003.1"/>
</dbReference>
<evidence type="ECO:0000256" key="1">
    <source>
        <dbReference type="SAM" id="MobiDB-lite"/>
    </source>
</evidence>
<evidence type="ECO:0000313" key="3">
    <source>
        <dbReference type="EMBL" id="OOK69065.1"/>
    </source>
</evidence>
<feature type="transmembrane region" description="Helical" evidence="2">
    <location>
        <begin position="330"/>
        <end position="354"/>
    </location>
</feature>
<feature type="compositionally biased region" description="Low complexity" evidence="1">
    <location>
        <begin position="498"/>
        <end position="511"/>
    </location>
</feature>
<evidence type="ECO:0000256" key="2">
    <source>
        <dbReference type="SAM" id="Phobius"/>
    </source>
</evidence>
<keyword evidence="2" id="KW-0472">Membrane</keyword>
<accession>A0A1V3WQ26</accession>
<keyword evidence="2" id="KW-1133">Transmembrane helix</keyword>